<gene>
    <name evidence="1" type="ORF">NYZ99_15365</name>
</gene>
<accession>A0ABY5Y7H8</accession>
<evidence type="ECO:0000313" key="1">
    <source>
        <dbReference type="EMBL" id="UWX54317.1"/>
    </source>
</evidence>
<reference evidence="1" key="1">
    <citation type="submission" date="2022-09" db="EMBL/GenBank/DDBJ databases">
        <title>Maribacter litopenaei sp. nov., isolated from the intestinal tract of the Pacific White Shrimp, Litopenaeus vannamei.</title>
        <authorList>
            <person name="Kim S.Y."/>
            <person name="Hwang C.Y."/>
        </authorList>
    </citation>
    <scope>NUCLEOTIDE SEQUENCE</scope>
    <source>
        <strain evidence="1">HL-LV01</strain>
    </source>
</reference>
<dbReference type="EMBL" id="CP104205">
    <property type="protein sequence ID" value="UWX54317.1"/>
    <property type="molecule type" value="Genomic_DNA"/>
</dbReference>
<proteinExistence type="predicted"/>
<keyword evidence="2" id="KW-1185">Reference proteome</keyword>
<name>A0ABY5Y7H8_9FLAO</name>
<evidence type="ECO:0008006" key="3">
    <source>
        <dbReference type="Google" id="ProtNLM"/>
    </source>
</evidence>
<sequence>MFWSSKTVYFYEVMLAHFDVIIHTMKNRGGRKPLGDKKRKHSFKVRMNQAEVERLSALMKRFHLGHG</sequence>
<evidence type="ECO:0000313" key="2">
    <source>
        <dbReference type="Proteomes" id="UP001059209"/>
    </source>
</evidence>
<organism evidence="1 2">
    <name type="scientific">Maribacter litopenaei</name>
    <dbReference type="NCBI Taxonomy" id="2976127"/>
    <lineage>
        <taxon>Bacteria</taxon>
        <taxon>Pseudomonadati</taxon>
        <taxon>Bacteroidota</taxon>
        <taxon>Flavobacteriia</taxon>
        <taxon>Flavobacteriales</taxon>
        <taxon>Flavobacteriaceae</taxon>
        <taxon>Maribacter</taxon>
    </lineage>
</organism>
<protein>
    <recommendedName>
        <fullName evidence="3">Transposase</fullName>
    </recommendedName>
</protein>
<dbReference type="Proteomes" id="UP001059209">
    <property type="component" value="Chromosome"/>
</dbReference>
<dbReference type="RefSeq" id="WP_260572160.1">
    <property type="nucleotide sequence ID" value="NZ_CP104205.1"/>
</dbReference>